<feature type="domain" description="Glycoside hydrolase family 65 C-terminal" evidence="7">
    <location>
        <begin position="709"/>
        <end position="748"/>
    </location>
</feature>
<dbReference type="InterPro" id="IPR010976">
    <property type="entry name" value="B-phosphoglucomutase_hydrolase"/>
</dbReference>
<dbReference type="InterPro" id="IPR010972">
    <property type="entry name" value="Beta-PGM"/>
</dbReference>
<evidence type="ECO:0000256" key="1">
    <source>
        <dbReference type="ARBA" id="ARBA00006171"/>
    </source>
</evidence>
<dbReference type="GO" id="GO:0030246">
    <property type="term" value="F:carbohydrate binding"/>
    <property type="evidence" value="ECO:0007669"/>
    <property type="project" value="InterPro"/>
</dbReference>
<gene>
    <name evidence="9" type="ORF">SPIRO4BDMA_40444</name>
</gene>
<dbReference type="InterPro" id="IPR036412">
    <property type="entry name" value="HAD-like_sf"/>
</dbReference>
<reference evidence="9" key="1">
    <citation type="submission" date="2017-02" db="EMBL/GenBank/DDBJ databases">
        <authorList>
            <person name="Regsiter A."/>
            <person name="William W."/>
        </authorList>
    </citation>
    <scope>NUCLEOTIDE SEQUENCE</scope>
    <source>
        <strain evidence="9">BdmA 4</strain>
    </source>
</reference>
<dbReference type="InterPro" id="IPR012341">
    <property type="entry name" value="6hp_glycosidase-like_sf"/>
</dbReference>
<dbReference type="GO" id="GO:0033831">
    <property type="term" value="F:kojibiose phosphorylase activity"/>
    <property type="evidence" value="ECO:0007669"/>
    <property type="project" value="UniProtKB-EC"/>
</dbReference>
<dbReference type="Gene3D" id="3.40.50.1000">
    <property type="entry name" value="HAD superfamily/HAD-like"/>
    <property type="match status" value="1"/>
</dbReference>
<keyword evidence="9" id="KW-0328">Glycosyltransferase</keyword>
<feature type="binding site" evidence="3">
    <location>
        <begin position="906"/>
        <end position="910"/>
    </location>
    <ligand>
        <name>substrate</name>
    </ligand>
</feature>
<dbReference type="Pfam" id="PF03632">
    <property type="entry name" value="Glyco_hydro_65m"/>
    <property type="match status" value="1"/>
</dbReference>
<feature type="binding site" evidence="3">
    <location>
        <position position="941"/>
    </location>
    <ligand>
        <name>substrate</name>
    </ligand>
</feature>
<dbReference type="InterPro" id="IPR023214">
    <property type="entry name" value="HAD_sf"/>
</dbReference>
<dbReference type="Gene3D" id="1.10.150.240">
    <property type="entry name" value="Putative phosphatase, domain 2"/>
    <property type="match status" value="1"/>
</dbReference>
<feature type="binding site" evidence="3">
    <location>
        <begin position="801"/>
        <end position="803"/>
    </location>
    <ligand>
        <name>substrate</name>
    </ligand>
</feature>
<dbReference type="SFLD" id="SFLDS00003">
    <property type="entry name" value="Haloacid_Dehalogenase"/>
    <property type="match status" value="1"/>
</dbReference>
<protein>
    <submittedName>
        <fullName evidence="9">Beta-phosphoglucomutase</fullName>
        <ecNumber evidence="9">2.4.1.230</ecNumber>
        <ecNumber evidence="9">5.4.2.6</ecNumber>
    </submittedName>
</protein>
<feature type="active site" description="Nucleophile" evidence="2">
    <location>
        <position position="801"/>
    </location>
</feature>
<dbReference type="InterPro" id="IPR005196">
    <property type="entry name" value="Glyco_hydro_65_N"/>
</dbReference>
<name>A0A3P3XNN7_9SPIR</name>
<dbReference type="SUPFAM" id="SSF74650">
    <property type="entry name" value="Galactose mutarotase-like"/>
    <property type="match status" value="1"/>
</dbReference>
<evidence type="ECO:0000313" key="9">
    <source>
        <dbReference type="EMBL" id="SLM17875.1"/>
    </source>
</evidence>
<keyword evidence="4" id="KW-0460">Magnesium</keyword>
<accession>A0A3P3XNN7</accession>
<feature type="domain" description="Glycoside hydrolase family 65 N-terminal" evidence="8">
    <location>
        <begin position="11"/>
        <end position="267"/>
    </location>
</feature>
<feature type="binding site" evidence="3">
    <location>
        <position position="868"/>
    </location>
    <ligand>
        <name>substrate</name>
    </ligand>
</feature>
<dbReference type="PANTHER" id="PTHR11051">
    <property type="entry name" value="GLYCOSYL HYDROLASE-RELATED"/>
    <property type="match status" value="1"/>
</dbReference>
<feature type="binding site" evidence="4">
    <location>
        <position position="803"/>
    </location>
    <ligand>
        <name>Mg(2+)</name>
        <dbReference type="ChEBI" id="CHEBI:18420"/>
    </ligand>
</feature>
<dbReference type="InterPro" id="IPR011013">
    <property type="entry name" value="Gal_mutarotase_sf_dom"/>
</dbReference>
<dbReference type="EMBL" id="FWDO01000004">
    <property type="protein sequence ID" value="SLM17875.1"/>
    <property type="molecule type" value="Genomic_DNA"/>
</dbReference>
<dbReference type="GO" id="GO:0005975">
    <property type="term" value="P:carbohydrate metabolic process"/>
    <property type="evidence" value="ECO:0007669"/>
    <property type="project" value="InterPro"/>
</dbReference>
<comment type="cofactor">
    <cofactor evidence="4">
        <name>Mg(2+)</name>
        <dbReference type="ChEBI" id="CHEBI:18420"/>
    </cofactor>
    <text evidence="4">Binds 2 magnesium ions per subunit.</text>
</comment>
<evidence type="ECO:0000256" key="3">
    <source>
        <dbReference type="PIRSR" id="PIRSR610972-2"/>
    </source>
</evidence>
<feature type="domain" description="Glycoside hydrolase family 65 central catalytic" evidence="6">
    <location>
        <begin position="327"/>
        <end position="687"/>
    </location>
</feature>
<dbReference type="InterPro" id="IPR006439">
    <property type="entry name" value="HAD-SF_hydro_IA"/>
</dbReference>
<evidence type="ECO:0000259" key="6">
    <source>
        <dbReference type="Pfam" id="PF03632"/>
    </source>
</evidence>
<dbReference type="PANTHER" id="PTHR11051:SF13">
    <property type="entry name" value="GLYCOSYL TRANSFERASE"/>
    <property type="match status" value="1"/>
</dbReference>
<dbReference type="Pfam" id="PF00702">
    <property type="entry name" value="Hydrolase"/>
    <property type="match status" value="1"/>
</dbReference>
<dbReference type="InterPro" id="IPR023198">
    <property type="entry name" value="PGP-like_dom2"/>
</dbReference>
<dbReference type="SUPFAM" id="SSF48208">
    <property type="entry name" value="Six-hairpin glycosidases"/>
    <property type="match status" value="1"/>
</dbReference>
<evidence type="ECO:0000256" key="2">
    <source>
        <dbReference type="PIRSR" id="PIRSR610972-1"/>
    </source>
</evidence>
<dbReference type="EC" id="2.4.1.230" evidence="9"/>
<sequence>MFEHEEWRIAEPGYDIHQIEKYETLFALGNGNLGLRGDFEEKIPAFHRGTYINGFFEKEPIAYGETAYGYAENHETILNLPDAKIITISVEGEEFLLDSAEIQSYERYLDLRNGVLIRSVRAMLPNRALIEVISSRLVSLERESIGAIRYEARVIDTPDGRPVAVRLESRVEGMATNRWAESDPRVGSKISRAAYSITRLECNESESRLLIATKNSGLAATAQVTHAFYGPETMALSATAEASSAVQRWEGAARPGERIVLIKYMAYRMASAGEEALLWQSAHEELINASRDGFEELQREQREFLADFWNCADVIVEGGPDIQQALRFNLFHVLQSSGRNGKTSIAAKGLTGEGYEGHYFWDTEIYVCPFFTYTKPEFARRLLEYRYSLLDKARLRAETMTEKGALFPWRTIDGEETSAYYPAGTAQYHINADIVYAMEKYCEVTGDAEFLYGPVAEVAVETARLWVSLGHYGDDGRFRIDEVTGPDEYTALVNNNAYTNLMARNNLYFAVRILRAMQGERPDSFESLRRKTALEDDEIEGWRNAAGSVYVPYDPKTGIYAQDDSFMQKERWPFSETPPEKYPLLLHFHPLVIYRHQVLKQPDLVLAQFLLPEQFTLAEKKRNFRFYEPLTTGDSSLSHCIQSIMASETGNSEAALDYFMKTVRMDLDDMHGNSRDGIHTAAMAGSWLSVVYGFAGFRDRASAEGEIRYSFNPRLPAGWRRLAFGLQLGPVKLSIDIGTSEVKYSLEEASRSGGSASAETGGGLRNSGALTFLHRKQKVILKSGESAVLSLEPALRAALLDLDGVVTDTARYHYLAWKRLADDNGWHVDEKLGEGLKGVGRREALEVILGHNGVNLPEEKKHELAERKNAYYREFLRKITPDDILPGMKSLLLGLGQRGVKRILASASRNAPAIIDCLGLGPIPGRFFDGIADPNAVTCGKPDPELFLLAADIAGASPEDCVGIEDSLAGIKAIKDAGMKALGVGNGLEGADLSVSSTSDITVDTLEQLIRS</sequence>
<comment type="similarity">
    <text evidence="1">Belongs to the HAD-like hydrolase superfamily. CbbY/CbbZ/Gph/YieH family.</text>
</comment>
<feature type="binding site" evidence="4">
    <location>
        <position position="965"/>
    </location>
    <ligand>
        <name>Mg(2+)</name>
        <dbReference type="ChEBI" id="CHEBI:18420"/>
    </ligand>
</feature>
<evidence type="ECO:0000259" key="7">
    <source>
        <dbReference type="Pfam" id="PF03633"/>
    </source>
</evidence>
<organism evidence="9">
    <name type="scientific">uncultured spirochete</name>
    <dbReference type="NCBI Taxonomy" id="156406"/>
    <lineage>
        <taxon>Bacteria</taxon>
        <taxon>Pseudomonadati</taxon>
        <taxon>Spirochaetota</taxon>
        <taxon>Spirochaetia</taxon>
        <taxon>Spirochaetales</taxon>
        <taxon>environmental samples</taxon>
    </lineage>
</organism>
<feature type="binding site" evidence="3">
    <location>
        <position position="817"/>
    </location>
    <ligand>
        <name>substrate</name>
    </ligand>
</feature>
<feature type="site" description="Important for catalytic activity and assists the phosphoryl transfer reaction to Asp8 by balancing charge and orienting the reacting groups" evidence="5">
    <location>
        <position position="941"/>
    </location>
</feature>
<dbReference type="NCBIfam" id="TIGR01990">
    <property type="entry name" value="bPGM"/>
    <property type="match status" value="1"/>
</dbReference>
<dbReference type="CDD" id="cd02598">
    <property type="entry name" value="HAD_BPGM"/>
    <property type="match status" value="1"/>
</dbReference>
<dbReference type="Pfam" id="PF03636">
    <property type="entry name" value="Glyco_hydro_65N"/>
    <property type="match status" value="1"/>
</dbReference>
<keyword evidence="9" id="KW-0413">Isomerase</keyword>
<feature type="site" description="Important for catalytic activity and assists the phosphoryl transfer reaction to Asp8 by balancing charge and orienting the reacting groups" evidence="5">
    <location>
        <position position="906"/>
    </location>
</feature>
<evidence type="ECO:0000256" key="5">
    <source>
        <dbReference type="PIRSR" id="PIRSR610972-4"/>
    </source>
</evidence>
<dbReference type="EC" id="5.4.2.6" evidence="9"/>
<dbReference type="Pfam" id="PF03633">
    <property type="entry name" value="Glyco_hydro_65C"/>
    <property type="match status" value="1"/>
</dbReference>
<feature type="active site" description="Proton donor/acceptor" evidence="2">
    <location>
        <position position="803"/>
    </location>
</feature>
<dbReference type="Gene3D" id="2.70.98.40">
    <property type="entry name" value="Glycoside hydrolase, family 65, N-terminal domain"/>
    <property type="match status" value="1"/>
</dbReference>
<feature type="binding site" evidence="3">
    <location>
        <begin position="836"/>
        <end position="841"/>
    </location>
    <ligand>
        <name>substrate</name>
    </ligand>
</feature>
<feature type="binding site" evidence="4">
    <location>
        <position position="966"/>
    </location>
    <ligand>
        <name>Mg(2+)</name>
        <dbReference type="ChEBI" id="CHEBI:18420"/>
    </ligand>
</feature>
<dbReference type="SUPFAM" id="SSF56784">
    <property type="entry name" value="HAD-like"/>
    <property type="match status" value="1"/>
</dbReference>
<dbReference type="InterPro" id="IPR005195">
    <property type="entry name" value="Glyco_hydro_65_M"/>
</dbReference>
<dbReference type="InterPro" id="IPR037018">
    <property type="entry name" value="GH65_N"/>
</dbReference>
<dbReference type="SFLD" id="SFLDG01129">
    <property type="entry name" value="C1.5:_HAD__Beta-PGM__Phosphata"/>
    <property type="match status" value="1"/>
</dbReference>
<dbReference type="Gene3D" id="2.60.420.10">
    <property type="entry name" value="Maltose phosphorylase, domain 3"/>
    <property type="match status" value="1"/>
</dbReference>
<dbReference type="InterPro" id="IPR008928">
    <property type="entry name" value="6-hairpin_glycosidase_sf"/>
</dbReference>
<dbReference type="GO" id="GO:0000287">
    <property type="term" value="F:magnesium ion binding"/>
    <property type="evidence" value="ECO:0007669"/>
    <property type="project" value="InterPro"/>
</dbReference>
<evidence type="ECO:0000256" key="4">
    <source>
        <dbReference type="PIRSR" id="PIRSR610972-3"/>
    </source>
</evidence>
<feature type="binding site" evidence="4">
    <location>
        <position position="801"/>
    </location>
    <ligand>
        <name>Mg(2+)</name>
        <dbReference type="ChEBI" id="CHEBI:18420"/>
    </ligand>
</feature>
<dbReference type="GO" id="GO:0004553">
    <property type="term" value="F:hydrolase activity, hydrolyzing O-glycosyl compounds"/>
    <property type="evidence" value="ECO:0007669"/>
    <property type="project" value="TreeGrafter"/>
</dbReference>
<dbReference type="Gene3D" id="1.50.10.10">
    <property type="match status" value="1"/>
</dbReference>
<dbReference type="AlphaFoldDB" id="A0A3P3XNN7"/>
<dbReference type="NCBIfam" id="TIGR01509">
    <property type="entry name" value="HAD-SF-IA-v3"/>
    <property type="match status" value="1"/>
</dbReference>
<dbReference type="GO" id="GO:0008801">
    <property type="term" value="F:beta-phosphoglucomutase activity"/>
    <property type="evidence" value="ECO:0007669"/>
    <property type="project" value="UniProtKB-EC"/>
</dbReference>
<proteinExistence type="inferred from homology"/>
<keyword evidence="4" id="KW-0479">Metal-binding</keyword>
<evidence type="ECO:0000259" key="8">
    <source>
        <dbReference type="Pfam" id="PF03636"/>
    </source>
</evidence>
<dbReference type="InterPro" id="IPR005194">
    <property type="entry name" value="Glyco_hydro_65_C"/>
</dbReference>
<dbReference type="NCBIfam" id="TIGR02009">
    <property type="entry name" value="PGMB-YQAB-SF"/>
    <property type="match status" value="1"/>
</dbReference>
<keyword evidence="9" id="KW-0808">Transferase</keyword>